<dbReference type="OrthoDB" id="26360at10239"/>
<evidence type="ECO:0000313" key="1">
    <source>
        <dbReference type="EMBL" id="ADO98511.1"/>
    </source>
</evidence>
<accession>E3SM13</accession>
<name>E3SM13_9CAUD</name>
<reference evidence="1 2" key="1">
    <citation type="journal article" date="2010" name="Environ. Microbiol.">
        <title>Genomic analysis of oceanic cyanobacterial myoviruses compared with T4-like myoviruses from diverse hosts and environments.</title>
        <authorList>
            <person name="Sullivan M.B."/>
            <person name="Huang K.H."/>
            <person name="Ignacio-Espinoza J.C."/>
            <person name="Berlin A.M."/>
            <person name="Kelly L."/>
            <person name="Weigele P.R."/>
            <person name="DeFrancesco A.S."/>
            <person name="Kern S.E."/>
            <person name="Thompson L.R."/>
            <person name="Young S."/>
            <person name="Yandava C."/>
            <person name="Fu R."/>
            <person name="Krastins B."/>
            <person name="Chase M."/>
            <person name="Sarracino D."/>
            <person name="Osburne M.S."/>
            <person name="Henn M.R."/>
            <person name="Chisholm S.W."/>
        </authorList>
    </citation>
    <scope>NUCLEOTIDE SEQUENCE [LARGE SCALE GENOMIC DNA]</scope>
    <source>
        <strain evidence="1">9303-10a</strain>
    </source>
</reference>
<organism evidence="1 2">
    <name type="scientific">Prochlorococcus phage P-RSM4</name>
    <dbReference type="NCBI Taxonomy" id="444862"/>
    <lineage>
        <taxon>Viruses</taxon>
        <taxon>Duplodnaviria</taxon>
        <taxon>Heunggongvirae</taxon>
        <taxon>Uroviricota</taxon>
        <taxon>Caudoviricetes</taxon>
        <taxon>Pantevenvirales</taxon>
        <taxon>Kyanoviridae</taxon>
        <taxon>Thaumasvirus</taxon>
        <taxon>Thaumasvirus stim4</taxon>
    </lineage>
</organism>
<dbReference type="RefSeq" id="YP_004323256.1">
    <property type="nucleotide sequence ID" value="NC_015283.1"/>
</dbReference>
<gene>
    <name evidence="1" type="ORF">PRSM4_127</name>
</gene>
<dbReference type="KEGG" id="vg:10327869"/>
<protein>
    <submittedName>
        <fullName evidence="1">Uncharacterized protein</fullName>
    </submittedName>
</protein>
<sequence length="70" mass="8042">MSSVHSPDCYTLNGVETIMSHYTVGYHDKQNQHYEICEYAEDAYHAIKQASEDLEGFNNPHAAEYCIKEN</sequence>
<dbReference type="EMBL" id="GU071099">
    <property type="protein sequence ID" value="ADO98511.1"/>
    <property type="molecule type" value="Genomic_DNA"/>
</dbReference>
<dbReference type="Proteomes" id="UP000006528">
    <property type="component" value="Segment"/>
</dbReference>
<proteinExistence type="predicted"/>
<dbReference type="GeneID" id="10327869"/>
<evidence type="ECO:0000313" key="2">
    <source>
        <dbReference type="Proteomes" id="UP000006528"/>
    </source>
</evidence>